<keyword evidence="1" id="KW-0723">Serine/threonine-protein kinase</keyword>
<feature type="compositionally biased region" description="Low complexity" evidence="6">
    <location>
        <begin position="860"/>
        <end position="892"/>
    </location>
</feature>
<feature type="region of interest" description="Disordered" evidence="6">
    <location>
        <begin position="835"/>
        <end position="907"/>
    </location>
</feature>
<keyword evidence="9" id="KW-1185">Reference proteome</keyword>
<dbReference type="STRING" id="695939.SAMN00790413_05844"/>
<evidence type="ECO:0000313" key="8">
    <source>
        <dbReference type="EMBL" id="SMB79231.1"/>
    </source>
</evidence>
<protein>
    <submittedName>
        <fullName evidence="8">Protein kinase domain-containing protein</fullName>
    </submittedName>
</protein>
<dbReference type="Gene3D" id="1.10.510.10">
    <property type="entry name" value="Transferase(Phosphotransferase) domain 1"/>
    <property type="match status" value="1"/>
</dbReference>
<dbReference type="InterPro" id="IPR030616">
    <property type="entry name" value="Aur-like"/>
</dbReference>
<keyword evidence="3" id="KW-0547">Nucleotide-binding</keyword>
<keyword evidence="2" id="KW-0808">Transferase</keyword>
<feature type="region of interest" description="Disordered" evidence="6">
    <location>
        <begin position="1098"/>
        <end position="1122"/>
    </location>
</feature>
<dbReference type="OrthoDB" id="51164at2"/>
<dbReference type="EMBL" id="FWWU01000003">
    <property type="protein sequence ID" value="SMB79231.1"/>
    <property type="molecule type" value="Genomic_DNA"/>
</dbReference>
<dbReference type="SUPFAM" id="SSF56112">
    <property type="entry name" value="Protein kinase-like (PK-like)"/>
    <property type="match status" value="1"/>
</dbReference>
<dbReference type="SMART" id="SM00220">
    <property type="entry name" value="S_TKc"/>
    <property type="match status" value="1"/>
</dbReference>
<dbReference type="Pfam" id="PF00069">
    <property type="entry name" value="Pkinase"/>
    <property type="match status" value="1"/>
</dbReference>
<accession>A0A1W1UEK5</accession>
<proteinExistence type="predicted"/>
<dbReference type="AlphaFoldDB" id="A0A1W1UEK5"/>
<dbReference type="InterPro" id="IPR011009">
    <property type="entry name" value="Kinase-like_dom_sf"/>
</dbReference>
<evidence type="ECO:0000313" key="9">
    <source>
        <dbReference type="Proteomes" id="UP000192582"/>
    </source>
</evidence>
<evidence type="ECO:0000259" key="7">
    <source>
        <dbReference type="PROSITE" id="PS50011"/>
    </source>
</evidence>
<dbReference type="PANTHER" id="PTHR24350">
    <property type="entry name" value="SERINE/THREONINE-PROTEIN KINASE IAL-RELATED"/>
    <property type="match status" value="1"/>
</dbReference>
<evidence type="ECO:0000256" key="1">
    <source>
        <dbReference type="ARBA" id="ARBA00022527"/>
    </source>
</evidence>
<feature type="compositionally biased region" description="Pro residues" evidence="6">
    <location>
        <begin position="1105"/>
        <end position="1118"/>
    </location>
</feature>
<feature type="compositionally biased region" description="Pro residues" evidence="6">
    <location>
        <begin position="839"/>
        <end position="852"/>
    </location>
</feature>
<evidence type="ECO:0000256" key="3">
    <source>
        <dbReference type="ARBA" id="ARBA00022741"/>
    </source>
</evidence>
<dbReference type="Proteomes" id="UP000192582">
    <property type="component" value="Unassembled WGS sequence"/>
</dbReference>
<dbReference type="GO" id="GO:0005524">
    <property type="term" value="F:ATP binding"/>
    <property type="evidence" value="ECO:0007669"/>
    <property type="project" value="UniProtKB-KW"/>
</dbReference>
<keyword evidence="4 8" id="KW-0418">Kinase</keyword>
<evidence type="ECO:0000256" key="4">
    <source>
        <dbReference type="ARBA" id="ARBA00022777"/>
    </source>
</evidence>
<feature type="domain" description="Protein kinase" evidence="7">
    <location>
        <begin position="20"/>
        <end position="291"/>
    </location>
</feature>
<keyword evidence="5" id="KW-0067">ATP-binding</keyword>
<dbReference type="PROSITE" id="PS50011">
    <property type="entry name" value="PROTEIN_KINASE_DOM"/>
    <property type="match status" value="1"/>
</dbReference>
<feature type="region of interest" description="Disordered" evidence="6">
    <location>
        <begin position="984"/>
        <end position="1004"/>
    </location>
</feature>
<name>A0A1W1UEK5_9DEIO</name>
<reference evidence="8 9" key="1">
    <citation type="submission" date="2017-04" db="EMBL/GenBank/DDBJ databases">
        <authorList>
            <person name="Afonso C.L."/>
            <person name="Miller P.J."/>
            <person name="Scott M.A."/>
            <person name="Spackman E."/>
            <person name="Goraichik I."/>
            <person name="Dimitrov K.M."/>
            <person name="Suarez D.L."/>
            <person name="Swayne D.E."/>
        </authorList>
    </citation>
    <scope>NUCLEOTIDE SEQUENCE [LARGE SCALE GENOMIC DNA]</scope>
    <source>
        <strain evidence="8 9">KR-140</strain>
    </source>
</reference>
<dbReference type="InterPro" id="IPR000719">
    <property type="entry name" value="Prot_kinase_dom"/>
</dbReference>
<gene>
    <name evidence="8" type="ORF">SAMN00790413_05844</name>
</gene>
<evidence type="ECO:0000256" key="6">
    <source>
        <dbReference type="SAM" id="MobiDB-lite"/>
    </source>
</evidence>
<evidence type="ECO:0000256" key="2">
    <source>
        <dbReference type="ARBA" id="ARBA00022679"/>
    </source>
</evidence>
<dbReference type="GO" id="GO:0004674">
    <property type="term" value="F:protein serine/threonine kinase activity"/>
    <property type="evidence" value="ECO:0007669"/>
    <property type="project" value="UniProtKB-KW"/>
</dbReference>
<sequence length="1230" mass="129768">MTTPDAPSTPPLVWTPPGQVELVRTLGGGWLGEVHEARESSSGRQVALRLIAPERIAQLGQIVDLLGPSARQEGAHRLPVTLPQAEGGHLFYTMALAEGGSLRSWLDAARTADAALSVDLLLDLLTQVARGLAEAHAGGQVHGNLKPENVLLHPHEGGMHVWLSDFGWSALRPSEAANPYLSPEQRAGRPAESQADLHAAGVMLCGGLQELLGQKVDLPPSPERLAALPAALRDVIRSCVSGEFSGADALAAQLAEVRTYIGRVGLGPVAEPAALRLMLGESRGVQLHPGAVGEGRALRVAVGGVPSEWVSLPAQAQADGPLAVRVAVPRTASVKPGTHTAEFRFLAASSDSARHHGAEELARLTLPLEVLPFEQGYLELMAKPGRSGGTVALHLANRGDVPEHYRLDYTLPTGSRWVGQPPPRELDLPPGGEYRTTFAVRCPPVWGPARPRRVLVFAQGRPWGSPEGRTRPLEARATFLQRPALPLWAGLPALAAVLAGLGSLALPPRIAAFNASDTQPGEGVPFALRWQVPGARTVRIRELPGRRLPAQGQLRVPGVDQPQTYTLVAQGRLTSASRQITVWPVREAPQIVRFDVTPRNAPVGSRVRVTWRVAHAAHVTLAPFGDVPAEGTRTLPLTRSTAFELTAGDPVAEDLDGRGVLQRSIRATLAAPRIERFRAEPPVVVRGQPVTLRWQVRSARTVRLAPLGNLPASGERTFVPTESGPLVLKASSGEQEVLARAEVHVHAPPPRITAFEVLASAPVPGQPLPLRWNTAGSVGVKLRWNGGSRTLPPQGKLGLSVPPTVKRLTLVARNAEGQGVEQVRTLKWAVPPAITLTQPAPPSAPPPTTRPAPHPERVSAVAKPAPTPPQAQTSAQVQTSPKAQLPRQVSASPPAPASPAPARSAPQPRILSFRAAPAALQAGESTTLRWQVSGTGRVRIPGLRGPQDGLFPAQGSVTLRPTGDQTYVLVAGKQRAEVRVRVQTAQPAPTAPVRAPAPTAQVRPPAATAPVRAPAATAQVRAFSALPATLNPGERAVLTWDVGGVSKVFLAGLSGPNPDGSFPPQGRVQTLAARGDQVFVLSAGGKRTTLTVPLVPLVQRGPAPSTEPAPAPVRPPAQPAQEDITPASPVEGTWQHTFGTLRLEVQGRHVRGVLASDRTGFPGGTIRGTLSGSAPVLTLNGRVTQGEVATAFLLRFDTTSQTFTGFAAQRGERGRWCGWRMGADPPGCGE</sequence>
<organism evidence="8 9">
    <name type="scientific">Deinococcus hopiensis KR-140</name>
    <dbReference type="NCBI Taxonomy" id="695939"/>
    <lineage>
        <taxon>Bacteria</taxon>
        <taxon>Thermotogati</taxon>
        <taxon>Deinococcota</taxon>
        <taxon>Deinococci</taxon>
        <taxon>Deinococcales</taxon>
        <taxon>Deinococcaceae</taxon>
        <taxon>Deinococcus</taxon>
    </lineage>
</organism>
<evidence type="ECO:0000256" key="5">
    <source>
        <dbReference type="ARBA" id="ARBA00022840"/>
    </source>
</evidence>
<dbReference type="RefSeq" id="WP_084045459.1">
    <property type="nucleotide sequence ID" value="NZ_FWWU01000003.1"/>
</dbReference>